<reference evidence="2" key="1">
    <citation type="submission" date="2018-05" db="EMBL/GenBank/DDBJ databases">
        <authorList>
            <person name="Lanie J.A."/>
            <person name="Ng W.-L."/>
            <person name="Kazmierczak K.M."/>
            <person name="Andrzejewski T.M."/>
            <person name="Davidsen T.M."/>
            <person name="Wayne K.J."/>
            <person name="Tettelin H."/>
            <person name="Glass J.I."/>
            <person name="Rusch D."/>
            <person name="Podicherti R."/>
            <person name="Tsui H.-C.T."/>
            <person name="Winkler M.E."/>
        </authorList>
    </citation>
    <scope>NUCLEOTIDE SEQUENCE</scope>
</reference>
<evidence type="ECO:0000313" key="2">
    <source>
        <dbReference type="EMBL" id="SVD15483.1"/>
    </source>
</evidence>
<dbReference type="AlphaFoldDB" id="A0A382T0H8"/>
<accession>A0A382T0H8</accession>
<dbReference type="InterPro" id="IPR035437">
    <property type="entry name" value="SNase_OB-fold_sf"/>
</dbReference>
<feature type="domain" description="TNase-like" evidence="1">
    <location>
        <begin position="23"/>
        <end position="100"/>
    </location>
</feature>
<feature type="non-terminal residue" evidence="2">
    <location>
        <position position="1"/>
    </location>
</feature>
<proteinExistence type="predicted"/>
<dbReference type="EMBL" id="UINC01132893">
    <property type="protein sequence ID" value="SVD15483.1"/>
    <property type="molecule type" value="Genomic_DNA"/>
</dbReference>
<protein>
    <recommendedName>
        <fullName evidence="1">TNase-like domain-containing protein</fullName>
    </recommendedName>
</protein>
<name>A0A382T0H8_9ZZZZ</name>
<dbReference type="InterPro" id="IPR016071">
    <property type="entry name" value="Staphylococal_nuclease_OB-fold"/>
</dbReference>
<gene>
    <name evidence="2" type="ORF">METZ01_LOCUS368337</name>
</gene>
<dbReference type="Pfam" id="PF00565">
    <property type="entry name" value="SNase"/>
    <property type="match status" value="1"/>
</dbReference>
<organism evidence="2">
    <name type="scientific">marine metagenome</name>
    <dbReference type="NCBI Taxonomy" id="408172"/>
    <lineage>
        <taxon>unclassified sequences</taxon>
        <taxon>metagenomes</taxon>
        <taxon>ecological metagenomes</taxon>
    </lineage>
</organism>
<sequence>NYDGDTITFNLPNLHPIIGKKIRVRLNGIDTPEIKGKCDKEKYDAEQAREMVGDILKDAEKITLKNMQRGNYFRIASDVIVDGESLADILIEAGMAVRYDGGKKTHKWCDPINE</sequence>
<dbReference type="SUPFAM" id="SSF50199">
    <property type="entry name" value="Staphylococcal nuclease"/>
    <property type="match status" value="1"/>
</dbReference>
<dbReference type="Gene3D" id="2.40.50.90">
    <property type="match status" value="1"/>
</dbReference>
<evidence type="ECO:0000259" key="1">
    <source>
        <dbReference type="Pfam" id="PF00565"/>
    </source>
</evidence>